<keyword evidence="4" id="KW-1185">Reference proteome</keyword>
<dbReference type="EMBL" id="CP028942">
    <property type="protein sequence ID" value="QKM64271.1"/>
    <property type="molecule type" value="Genomic_DNA"/>
</dbReference>
<name>A0A6M9PVE8_9BURK</name>
<feature type="signal peptide" evidence="1">
    <location>
        <begin position="1"/>
        <end position="30"/>
    </location>
</feature>
<gene>
    <name evidence="3" type="ORF">DCO17_02895</name>
</gene>
<protein>
    <recommendedName>
        <fullName evidence="2">Surface-adhesin protein E-like domain-containing protein</fullName>
    </recommendedName>
</protein>
<keyword evidence="1" id="KW-0732">Signal</keyword>
<dbReference type="AlphaFoldDB" id="A0A6M9PVE8"/>
<sequence>MWVSCMGRFLFRNTTFVVLFATFGSGFALAQVNEDMVTVIDGRQYSVSYYKSSIKSLPPDWKKVWIITNRKQEAGAAPERVQSIRRNILFNCVRNTYSTLATVNYSELNAMGKPNLQTETGFELNDDPVPEGTPISIIYSQVCSS</sequence>
<evidence type="ECO:0000313" key="4">
    <source>
        <dbReference type="Proteomes" id="UP000503312"/>
    </source>
</evidence>
<evidence type="ECO:0000259" key="2">
    <source>
        <dbReference type="Pfam" id="PF16747"/>
    </source>
</evidence>
<organism evidence="3 4">
    <name type="scientific">Polynucleobacter tropicus</name>
    <dbReference type="NCBI Taxonomy" id="1743174"/>
    <lineage>
        <taxon>Bacteria</taxon>
        <taxon>Pseudomonadati</taxon>
        <taxon>Pseudomonadota</taxon>
        <taxon>Betaproteobacteria</taxon>
        <taxon>Burkholderiales</taxon>
        <taxon>Burkholderiaceae</taxon>
        <taxon>Polynucleobacter</taxon>
    </lineage>
</organism>
<evidence type="ECO:0000256" key="1">
    <source>
        <dbReference type="SAM" id="SignalP"/>
    </source>
</evidence>
<feature type="domain" description="Surface-adhesin protein E-like" evidence="2">
    <location>
        <begin position="44"/>
        <end position="144"/>
    </location>
</feature>
<evidence type="ECO:0000313" key="3">
    <source>
        <dbReference type="EMBL" id="QKM64271.1"/>
    </source>
</evidence>
<dbReference type="Proteomes" id="UP000503312">
    <property type="component" value="Chromosome"/>
</dbReference>
<proteinExistence type="predicted"/>
<dbReference type="InterPro" id="IPR031939">
    <property type="entry name" value="Adhesin_E-like"/>
</dbReference>
<dbReference type="Pfam" id="PF16747">
    <property type="entry name" value="Adhesin_E"/>
    <property type="match status" value="1"/>
</dbReference>
<dbReference type="KEGG" id="ptrp:DCO17_02895"/>
<feature type="chain" id="PRO_5026809833" description="Surface-adhesin protein E-like domain-containing protein" evidence="1">
    <location>
        <begin position="31"/>
        <end position="145"/>
    </location>
</feature>
<accession>A0A6M9PVE8</accession>
<reference evidence="3 4" key="1">
    <citation type="submission" date="2018-04" db="EMBL/GenBank/DDBJ databases">
        <title>Polynucleobacter sp. UH21B genome.</title>
        <authorList>
            <person name="Hahn M.W."/>
        </authorList>
    </citation>
    <scope>NUCLEOTIDE SEQUENCE [LARGE SCALE GENOMIC DNA]</scope>
    <source>
        <strain evidence="3 4">MWH-UH21B</strain>
    </source>
</reference>